<dbReference type="EMBL" id="CP068108">
    <property type="protein sequence ID" value="QQU01207.1"/>
    <property type="molecule type" value="Genomic_DNA"/>
</dbReference>
<reference evidence="1 2" key="1">
    <citation type="submission" date="2021-01" db="EMBL/GenBank/DDBJ databases">
        <title>FDA dAtabase for Regulatory Grade micrObial Sequences (FDA-ARGOS): Supporting development and validation of Infectious Disease Dx tests.</title>
        <authorList>
            <person name="Sproer C."/>
            <person name="Gronow S."/>
            <person name="Severitt S."/>
            <person name="Schroder I."/>
            <person name="Tallon L."/>
            <person name="Sadzewicz L."/>
            <person name="Zhao X."/>
            <person name="Boylan J."/>
            <person name="Ott S."/>
            <person name="Bowen H."/>
            <person name="Vavikolanu K."/>
            <person name="Mehta A."/>
            <person name="Aluvathingal J."/>
            <person name="Nadendla S."/>
            <person name="Lowell S."/>
            <person name="Myers T."/>
            <person name="Yan Y."/>
            <person name="Sichtig H."/>
        </authorList>
    </citation>
    <scope>NUCLEOTIDE SEQUENCE [LARGE SCALE GENOMIC DNA]</scope>
    <source>
        <strain evidence="1 2">FDAARGOS_1131</strain>
    </source>
</reference>
<dbReference type="AlphaFoldDB" id="A0A9Q6Z6U9"/>
<evidence type="ECO:0000313" key="2">
    <source>
        <dbReference type="Proteomes" id="UP000596202"/>
    </source>
</evidence>
<dbReference type="RefSeq" id="WP_002991593.1">
    <property type="nucleotide sequence ID" value="NZ_CP068108.1"/>
</dbReference>
<proteinExistence type="predicted"/>
<dbReference type="GeneID" id="93527099"/>
<dbReference type="Proteomes" id="UP000596202">
    <property type="component" value="Chromosome"/>
</dbReference>
<protein>
    <submittedName>
        <fullName evidence="1">Uncharacterized protein</fullName>
    </submittedName>
</protein>
<name>A0A9Q6Z6U9_MYROD</name>
<evidence type="ECO:0000313" key="1">
    <source>
        <dbReference type="EMBL" id="QQU01207.1"/>
    </source>
</evidence>
<accession>A0A9Q6Z6U9</accession>
<dbReference type="OrthoDB" id="882812at2"/>
<gene>
    <name evidence="1" type="ORF">I6I88_05505</name>
</gene>
<sequence>MSYDLMVFKKEAAPKYRTDFMKWYDHQTTWTENHGYDDPKNTALELSNWYIEMIKTFPDMNGNDIEDEDLEGAYESDYCIGKDVIYVAFAWSVAEEAYNKMYELAAKHGVGFFDVSSEEGAILFPENGKLVSIDAKV</sequence>
<organism evidence="1 2">
    <name type="scientific">Myroides odoratus</name>
    <name type="common">Flavobacterium odoratum</name>
    <dbReference type="NCBI Taxonomy" id="256"/>
    <lineage>
        <taxon>Bacteria</taxon>
        <taxon>Pseudomonadati</taxon>
        <taxon>Bacteroidota</taxon>
        <taxon>Flavobacteriia</taxon>
        <taxon>Flavobacteriales</taxon>
        <taxon>Flavobacteriaceae</taxon>
        <taxon>Myroides</taxon>
    </lineage>
</organism>